<dbReference type="EMBL" id="CP048788">
    <property type="protein sequence ID" value="QJF51737.1"/>
    <property type="molecule type" value="Genomic_DNA"/>
</dbReference>
<dbReference type="RefSeq" id="WP_169640954.1">
    <property type="nucleotide sequence ID" value="NZ_CP048788.1"/>
</dbReference>
<organism evidence="1 2">
    <name type="scientific">Roseobacter ponti</name>
    <dbReference type="NCBI Taxonomy" id="1891787"/>
    <lineage>
        <taxon>Bacteria</taxon>
        <taxon>Pseudomonadati</taxon>
        <taxon>Pseudomonadota</taxon>
        <taxon>Alphaproteobacteria</taxon>
        <taxon>Rhodobacterales</taxon>
        <taxon>Roseobacteraceae</taxon>
        <taxon>Roseobacter</taxon>
    </lineage>
</organism>
<evidence type="ECO:0000313" key="1">
    <source>
        <dbReference type="EMBL" id="QJF51737.1"/>
    </source>
</evidence>
<name>A0A858SUQ7_9RHOB</name>
<dbReference type="AlphaFoldDB" id="A0A858SUQ7"/>
<dbReference type="Proteomes" id="UP000503308">
    <property type="component" value="Chromosome"/>
</dbReference>
<evidence type="ECO:0000313" key="2">
    <source>
        <dbReference type="Proteomes" id="UP000503308"/>
    </source>
</evidence>
<evidence type="ECO:0008006" key="3">
    <source>
        <dbReference type="Google" id="ProtNLM"/>
    </source>
</evidence>
<sequence>MTIHERLSELRTRFESCEIAAFADLSTRMVLASSARNGVTQEQLDDLCAEACSALLSITSEAVKSAFGAPQSAGISYAVVPGQGYNRLYVTSPESPEEAVCLQWLGITPVGEILSASCSLLSTVGSDT</sequence>
<dbReference type="KEGG" id="rpon:G3256_11465"/>
<proteinExistence type="predicted"/>
<accession>A0A858SUQ7</accession>
<gene>
    <name evidence="1" type="ORF">G3256_11465</name>
</gene>
<keyword evidence="2" id="KW-1185">Reference proteome</keyword>
<reference evidence="1 2" key="1">
    <citation type="submission" date="2020-02" db="EMBL/GenBank/DDBJ databases">
        <title>Genome sequence of Roseobacter ponti.</title>
        <authorList>
            <person name="Hollensteiner J."/>
            <person name="Schneider D."/>
            <person name="Poehlein A."/>
            <person name="Daniel R."/>
        </authorList>
    </citation>
    <scope>NUCLEOTIDE SEQUENCE [LARGE SCALE GENOMIC DNA]</scope>
    <source>
        <strain evidence="1 2">DSM 106830</strain>
    </source>
</reference>
<protein>
    <recommendedName>
        <fullName evidence="3">Roadblock/LAMTOR2 domain-containing protein</fullName>
    </recommendedName>
</protein>